<name>A0ACC3CG15_PYRYE</name>
<sequence>MCRDRRTAMGSPTATPAFVASVSGGGLSGAVQRRAVGRGGLGGGGGGGGGAVGRRPSPAAAAAVVGGWRLRSTGWLTGDPKQGPLRCARLAGRGASAVHGASARTPAMAAAGTGGAAGTAVAAEEAEPFRNASYEMNAVLRTLTAPGRYAAGGVAAGLPNPLLRVDGVDEPLSWPAPASWVRAAVAAAERAPFGLGDASVVDAGVRDSWRILLGGLTFANGPAWEAALATLVGGEVREGLGVTGPVRAELHNLLLYETGGHFAEHTDTEKAPGMFGTLVLTLPCEHSGGALVVRHAGEEMRFPKADVAGSPASLAAPTWAAYYGDCKHEVHPVTNGYRISLVYNLIIEEDEDAAEGKRKKRKTDVLTPAVPNLDPTVEALEALAPRWAKSLREGPPKKEQPEKERDWYYSSYKEPEEDVPDKMVYILEHKYTERGLSWDAFKGADAALIGALLRTRLPAASAGTAGKGAPAKAADDKAPKAAKGAAADAPVPRPYLLYVARATVSTVELSDQGTEETERTITVESDWLPAPGQGAAALPTPVAMEDHHYAQEASHFGHYAQRPRSRRLISYGASRQADRYTYEPCGNSPGEFATWYHTRLREATAGQSHPPAG</sequence>
<protein>
    <submittedName>
        <fullName evidence="1">Uncharacterized protein</fullName>
    </submittedName>
</protein>
<reference evidence="1" key="1">
    <citation type="submission" date="2019-11" db="EMBL/GenBank/DDBJ databases">
        <title>Nori genome reveals adaptations in red seaweeds to the harsh intertidal environment.</title>
        <authorList>
            <person name="Wang D."/>
            <person name="Mao Y."/>
        </authorList>
    </citation>
    <scope>NUCLEOTIDE SEQUENCE</scope>
    <source>
        <tissue evidence="1">Gametophyte</tissue>
    </source>
</reference>
<proteinExistence type="predicted"/>
<dbReference type="EMBL" id="CM020620">
    <property type="protein sequence ID" value="KAK1868758.1"/>
    <property type="molecule type" value="Genomic_DNA"/>
</dbReference>
<accession>A0ACC3CG15</accession>
<keyword evidence="2" id="KW-1185">Reference proteome</keyword>
<organism evidence="1 2">
    <name type="scientific">Pyropia yezoensis</name>
    <name type="common">Susabi-nori</name>
    <name type="synonym">Porphyra yezoensis</name>
    <dbReference type="NCBI Taxonomy" id="2788"/>
    <lineage>
        <taxon>Eukaryota</taxon>
        <taxon>Rhodophyta</taxon>
        <taxon>Bangiophyceae</taxon>
        <taxon>Bangiales</taxon>
        <taxon>Bangiaceae</taxon>
        <taxon>Pyropia</taxon>
    </lineage>
</organism>
<comment type="caution">
    <text evidence="1">The sequence shown here is derived from an EMBL/GenBank/DDBJ whole genome shotgun (WGS) entry which is preliminary data.</text>
</comment>
<gene>
    <name evidence="1" type="ORF">I4F81_011241</name>
</gene>
<evidence type="ECO:0000313" key="2">
    <source>
        <dbReference type="Proteomes" id="UP000798662"/>
    </source>
</evidence>
<dbReference type="Proteomes" id="UP000798662">
    <property type="component" value="Chromosome 3"/>
</dbReference>
<evidence type="ECO:0000313" key="1">
    <source>
        <dbReference type="EMBL" id="KAK1868758.1"/>
    </source>
</evidence>